<dbReference type="HOGENOM" id="CLU_416018_0_0_0"/>
<dbReference type="Pfam" id="PF20703">
    <property type="entry name" value="nSTAND1"/>
    <property type="match status" value="1"/>
</dbReference>
<evidence type="ECO:0000313" key="4">
    <source>
        <dbReference type="EMBL" id="GAK56483.1"/>
    </source>
</evidence>
<name>A0A081BVX8_VECG1</name>
<keyword evidence="1" id="KW-1133">Transmembrane helix</keyword>
<keyword evidence="1" id="KW-0812">Transmembrane</keyword>
<evidence type="ECO:0000256" key="1">
    <source>
        <dbReference type="SAM" id="Phobius"/>
    </source>
</evidence>
<dbReference type="GO" id="GO:0016829">
    <property type="term" value="F:lyase activity"/>
    <property type="evidence" value="ECO:0007669"/>
    <property type="project" value="UniProtKB-KW"/>
</dbReference>
<feature type="domain" description="Novel STAND NTPase 1" evidence="3">
    <location>
        <begin position="6"/>
        <end position="417"/>
    </location>
</feature>
<evidence type="ECO:0000313" key="5">
    <source>
        <dbReference type="Proteomes" id="UP000030661"/>
    </source>
</evidence>
<keyword evidence="1" id="KW-0472">Membrane</keyword>
<dbReference type="InterPro" id="IPR027417">
    <property type="entry name" value="P-loop_NTPase"/>
</dbReference>
<feature type="domain" description="Lcl C-terminal" evidence="2">
    <location>
        <begin position="647"/>
        <end position="766"/>
    </location>
</feature>
<dbReference type="InterPro" id="IPR011460">
    <property type="entry name" value="Lcl_C"/>
</dbReference>
<feature type="transmembrane region" description="Helical" evidence="1">
    <location>
        <begin position="461"/>
        <end position="486"/>
    </location>
</feature>
<dbReference type="InterPro" id="IPR049052">
    <property type="entry name" value="nSTAND1"/>
</dbReference>
<reference evidence="4" key="1">
    <citation type="journal article" date="2015" name="PeerJ">
        <title>First genomic representation of candidate bacterial phylum KSB3 points to enhanced environmental sensing as a trigger of wastewater bulking.</title>
        <authorList>
            <person name="Sekiguchi Y."/>
            <person name="Ohashi A."/>
            <person name="Parks D.H."/>
            <person name="Yamauchi T."/>
            <person name="Tyson G.W."/>
            <person name="Hugenholtz P."/>
        </authorList>
    </citation>
    <scope>NUCLEOTIDE SEQUENCE [LARGE SCALE GENOMIC DNA]</scope>
</reference>
<sequence length="769" mass="88231">MQIQSPYKGLAPYDVADKDNFFGRKRETQILLGKIFANNVTLLFAGTGVGKSSLLRAAIFPALTEQHALDVVYYADWVREPLEGLKTTIQQTLSANGKITGRELKKNDELLSFLTTCTAYASEPLILMLDQFEELFQYHARSGRLRPFVEQVARVVNTPDLPVSLVLSMREDFLAELNIFKGRIPGLFDNYYRLEELQIEQAREAIEKPLKKVGFRYEDGLVEQLLNDLAAREQSRHVEATAEGGLHVTVMESVEPPYLQIVCNELWRAEKDNPQKVITMARYNALGRTTQIVRKHFEQAMAHFSLREQSLAFEMFRYLVTERGTKMAYRAEDLASEQLLGVPVSELQPILAYLASKEVRVLRADQRLDQTWYELYHDVFAQIIRAWSEQFQADEDRRIYRQISSATRKWANAGRDETLLLRGAALLESKDWQKRNRIETLLPEEQTFLKQSLTQYYRGVWLRRGIVAIIAVFAVISAIAGLYANAQRKEAEHQSRLGRIRSLIAYAYKDNVEEQRERAALLARHAYLLNQQYHGNMQPEIQVALETIFATKFITKEPYDPDVVKQVCQKVHFKIALIDEEWRQFTNNVLPYKPACPELQQIYPLQLRREPMTARDYMALSLNMADAGGWGILAHDVENQFKGRDDVIFDKATGLLWEKAGSPNALNYADAEGYCANLTLTGHKDWRLPTIEELLSLIEPEKQANGFYLDPIFVLREGVKYPWYWSADIHLIKGEGSAESAWGVLFYDGIVDWDGVHLGVDVRCVRVGQ</sequence>
<evidence type="ECO:0000259" key="2">
    <source>
        <dbReference type="Pfam" id="PF07603"/>
    </source>
</evidence>
<dbReference type="Proteomes" id="UP000030661">
    <property type="component" value="Unassembled WGS sequence"/>
</dbReference>
<proteinExistence type="predicted"/>
<keyword evidence="5" id="KW-1185">Reference proteome</keyword>
<keyword evidence="4" id="KW-0456">Lyase</keyword>
<dbReference type="AlphaFoldDB" id="A0A081BVX8"/>
<dbReference type="EMBL" id="DF820464">
    <property type="protein sequence ID" value="GAK56483.1"/>
    <property type="molecule type" value="Genomic_DNA"/>
</dbReference>
<protein>
    <submittedName>
        <fullName evidence="4">PBS lyase HEAT-like repeat</fullName>
    </submittedName>
</protein>
<dbReference type="eggNOG" id="COG1672">
    <property type="taxonomic scope" value="Bacteria"/>
</dbReference>
<gene>
    <name evidence="4" type="ORF">U27_03445</name>
</gene>
<dbReference type="Gene3D" id="3.40.50.300">
    <property type="entry name" value="P-loop containing nucleotide triphosphate hydrolases"/>
    <property type="match status" value="1"/>
</dbReference>
<dbReference type="SUPFAM" id="SSF52540">
    <property type="entry name" value="P-loop containing nucleoside triphosphate hydrolases"/>
    <property type="match status" value="1"/>
</dbReference>
<evidence type="ECO:0000259" key="3">
    <source>
        <dbReference type="Pfam" id="PF20703"/>
    </source>
</evidence>
<dbReference type="STRING" id="1499967.U27_03445"/>
<dbReference type="Pfam" id="PF07603">
    <property type="entry name" value="Lcl_C"/>
    <property type="match status" value="1"/>
</dbReference>
<organism evidence="4">
    <name type="scientific">Vecturithrix granuli</name>
    <dbReference type="NCBI Taxonomy" id="1499967"/>
    <lineage>
        <taxon>Bacteria</taxon>
        <taxon>Candidatus Moduliflexota</taxon>
        <taxon>Candidatus Vecturitrichia</taxon>
        <taxon>Candidatus Vecturitrichales</taxon>
        <taxon>Candidatus Vecturitrichaceae</taxon>
        <taxon>Candidatus Vecturithrix</taxon>
    </lineage>
</organism>
<dbReference type="eggNOG" id="COG0515">
    <property type="taxonomic scope" value="Bacteria"/>
</dbReference>
<accession>A0A081BVX8</accession>